<dbReference type="PANTHER" id="PTHR43630">
    <property type="entry name" value="POLY-BETA-1,6-N-ACETYL-D-GLUCOSAMINE SYNTHASE"/>
    <property type="match status" value="1"/>
</dbReference>
<organism evidence="2 3">
    <name type="scientific">Cohnella phaseoli</name>
    <dbReference type="NCBI Taxonomy" id="456490"/>
    <lineage>
        <taxon>Bacteria</taxon>
        <taxon>Bacillati</taxon>
        <taxon>Bacillota</taxon>
        <taxon>Bacilli</taxon>
        <taxon>Bacillales</taxon>
        <taxon>Paenibacillaceae</taxon>
        <taxon>Cohnella</taxon>
    </lineage>
</organism>
<dbReference type="Gene3D" id="1.25.40.10">
    <property type="entry name" value="Tetratricopeptide repeat domain"/>
    <property type="match status" value="1"/>
</dbReference>
<evidence type="ECO:0000313" key="2">
    <source>
        <dbReference type="EMBL" id="RED83984.1"/>
    </source>
</evidence>
<dbReference type="SUPFAM" id="SSF48452">
    <property type="entry name" value="TPR-like"/>
    <property type="match status" value="1"/>
</dbReference>
<dbReference type="SUPFAM" id="SSF53448">
    <property type="entry name" value="Nucleotide-diphospho-sugar transferases"/>
    <property type="match status" value="1"/>
</dbReference>
<dbReference type="InterPro" id="IPR029044">
    <property type="entry name" value="Nucleotide-diphossugar_trans"/>
</dbReference>
<feature type="domain" description="Glycosyltransferase 2-like" evidence="1">
    <location>
        <begin position="2"/>
        <end position="74"/>
    </location>
</feature>
<dbReference type="Proteomes" id="UP000256977">
    <property type="component" value="Unassembled WGS sequence"/>
</dbReference>
<dbReference type="Pfam" id="PF00535">
    <property type="entry name" value="Glycos_transf_2"/>
    <property type="match status" value="1"/>
</dbReference>
<name>A0A3D9KBS8_9BACL</name>
<comment type="caution">
    <text evidence="2">The sequence shown here is derived from an EMBL/GenBank/DDBJ whole genome shotgun (WGS) entry which is preliminary data.</text>
</comment>
<accession>A0A3D9KBS8</accession>
<gene>
    <name evidence="2" type="ORF">DFP98_10792</name>
</gene>
<evidence type="ECO:0000313" key="3">
    <source>
        <dbReference type="Proteomes" id="UP000256977"/>
    </source>
</evidence>
<reference evidence="2 3" key="1">
    <citation type="submission" date="2018-07" db="EMBL/GenBank/DDBJ databases">
        <title>Genomic Encyclopedia of Type Strains, Phase III (KMG-III): the genomes of soil and plant-associated and newly described type strains.</title>
        <authorList>
            <person name="Whitman W."/>
        </authorList>
    </citation>
    <scope>NUCLEOTIDE SEQUENCE [LARGE SCALE GENOMIC DNA]</scope>
    <source>
        <strain evidence="2 3">CECT 7287</strain>
    </source>
</reference>
<dbReference type="GO" id="GO:0016740">
    <property type="term" value="F:transferase activity"/>
    <property type="evidence" value="ECO:0007669"/>
    <property type="project" value="UniProtKB-KW"/>
</dbReference>
<dbReference type="AlphaFoldDB" id="A0A3D9KBS8"/>
<dbReference type="PANTHER" id="PTHR43630:SF2">
    <property type="entry name" value="GLYCOSYLTRANSFERASE"/>
    <property type="match status" value="1"/>
</dbReference>
<proteinExistence type="predicted"/>
<dbReference type="Gene3D" id="3.90.550.10">
    <property type="entry name" value="Spore Coat Polysaccharide Biosynthesis Protein SpsA, Chain A"/>
    <property type="match status" value="1"/>
</dbReference>
<dbReference type="InterPro" id="IPR001173">
    <property type="entry name" value="Glyco_trans_2-like"/>
</dbReference>
<dbReference type="EMBL" id="QRDZ01000007">
    <property type="protein sequence ID" value="RED83984.1"/>
    <property type="molecule type" value="Genomic_DNA"/>
</dbReference>
<keyword evidence="2" id="KW-0808">Transferase</keyword>
<dbReference type="InterPro" id="IPR011990">
    <property type="entry name" value="TPR-like_helical_dom_sf"/>
</dbReference>
<keyword evidence="3" id="KW-1185">Reference proteome</keyword>
<dbReference type="CDD" id="cd02511">
    <property type="entry name" value="Beta4Glucosyltransferase"/>
    <property type="match status" value="1"/>
</dbReference>
<evidence type="ECO:0000259" key="1">
    <source>
        <dbReference type="Pfam" id="PF00535"/>
    </source>
</evidence>
<protein>
    <submittedName>
        <fullName evidence="2">Glycosyl transferase family 2</fullName>
    </submittedName>
</protein>
<sequence length="335" mass="37831">MARCLCSAAAMVDEIIVVDTGSTDQTREIALEYGAKLFHFEWCDDFSAARNYALKQASGDWLLVLDADEYFVEESADAIRAFTRSTSRRIGLIEIVSKFVEDGHTFEGIHSNPRLFPRGVTYEGRIHEQPTPILPMVETGLRLLHDGYYMTDKSDRNIPLLLKALKDKPGSAYLNFQLGRQYQGMKQHELAVQYLEKAYALLRQTDPIAIENITELLQAYTKCKRYDKAMELVGDEVAWLERSPDFCFAVGQFLLDYAIDSQDYSVIENIENSYLKCLELGRRGVSETVVGSSTFLAAYNLAVFYESVGNKTEAQQYYGLAASYRYGPAVARVKG</sequence>